<reference evidence="2" key="1">
    <citation type="submission" date="2022-08" db="EMBL/GenBank/DDBJ databases">
        <title>Genomic Encyclopedia of Type Strains, Phase V (KMG-V): Genome sequencing to study the core and pangenomes of soil and plant-associated prokaryotes.</title>
        <authorList>
            <person name="Whitman W."/>
        </authorList>
    </citation>
    <scope>NUCLEOTIDE SEQUENCE</scope>
    <source>
        <strain evidence="2">0</strain>
    </source>
</reference>
<evidence type="ECO:0000313" key="2">
    <source>
        <dbReference type="EMBL" id="MCS3676319.1"/>
    </source>
</evidence>
<dbReference type="EMBL" id="JANUAU010000001">
    <property type="protein sequence ID" value="MCS3676319.1"/>
    <property type="molecule type" value="Genomic_DNA"/>
</dbReference>
<name>A0A9X2TCT3_9BACT</name>
<feature type="compositionally biased region" description="Basic and acidic residues" evidence="1">
    <location>
        <begin position="60"/>
        <end position="76"/>
    </location>
</feature>
<protein>
    <submittedName>
        <fullName evidence="2">Uncharacterized protein</fullName>
    </submittedName>
</protein>
<feature type="region of interest" description="Disordered" evidence="1">
    <location>
        <begin position="49"/>
        <end position="198"/>
    </location>
</feature>
<comment type="caution">
    <text evidence="2">The sequence shown here is derived from an EMBL/GenBank/DDBJ whole genome shotgun (WGS) entry which is preliminary data.</text>
</comment>
<feature type="compositionally biased region" description="Gly residues" evidence="1">
    <location>
        <begin position="81"/>
        <end position="91"/>
    </location>
</feature>
<proteinExistence type="predicted"/>
<dbReference type="Proteomes" id="UP001155027">
    <property type="component" value="Unassembled WGS sequence"/>
</dbReference>
<gene>
    <name evidence="2" type="ORF">GGP71_000215</name>
</gene>
<organism evidence="2 3">
    <name type="scientific">Salinibacter ruber</name>
    <dbReference type="NCBI Taxonomy" id="146919"/>
    <lineage>
        <taxon>Bacteria</taxon>
        <taxon>Pseudomonadati</taxon>
        <taxon>Rhodothermota</taxon>
        <taxon>Rhodothermia</taxon>
        <taxon>Rhodothermales</taxon>
        <taxon>Salinibacteraceae</taxon>
        <taxon>Salinibacter</taxon>
    </lineage>
</organism>
<evidence type="ECO:0000256" key="1">
    <source>
        <dbReference type="SAM" id="MobiDB-lite"/>
    </source>
</evidence>
<feature type="region of interest" description="Disordered" evidence="1">
    <location>
        <begin position="1"/>
        <end position="26"/>
    </location>
</feature>
<feature type="compositionally biased region" description="Gly residues" evidence="1">
    <location>
        <begin position="1"/>
        <end position="12"/>
    </location>
</feature>
<dbReference type="AlphaFoldDB" id="A0A9X2TCT3"/>
<evidence type="ECO:0000313" key="3">
    <source>
        <dbReference type="Proteomes" id="UP001155027"/>
    </source>
</evidence>
<feature type="region of interest" description="Disordered" evidence="1">
    <location>
        <begin position="222"/>
        <end position="246"/>
    </location>
</feature>
<sequence length="246" mass="25448">MDRAGRGSGTTGRQGPASGHAVGNGHSGPAVATTITVIMVIQGIAPADASCYTSGPAADARTRGETERESRPDQSRNGRRIGTGGGLALKGGRGRADSVAGPPPTTSLDGPHGRTSEASSGRAYAEERPGRKTLVEKQSGHHGWGINRSIFETRPHPWGQGDATDSPAFLPAHVSTPSSTCPGGASRGYDSRGNRSGETTPEIAYLRDFSQGSFLKNVNKRETPALNTGRGYPSIGKSALRPTHLG</sequence>
<feature type="compositionally biased region" description="Basic and acidic residues" evidence="1">
    <location>
        <begin position="124"/>
        <end position="139"/>
    </location>
</feature>
<accession>A0A9X2TCT3</accession>